<dbReference type="PANTHER" id="PTHR31087:SF161">
    <property type="entry name" value="TUBBY C 2 FAMILY PROTEIN"/>
    <property type="match status" value="1"/>
</dbReference>
<keyword evidence="2" id="KW-1133">Transmembrane helix</keyword>
<dbReference type="OrthoDB" id="2114425at2759"/>
<accession>A0A1Y1XLF5</accession>
<keyword evidence="4" id="KW-1185">Reference proteome</keyword>
<dbReference type="InterPro" id="IPR025659">
    <property type="entry name" value="Tubby-like_C"/>
</dbReference>
<evidence type="ECO:0000256" key="1">
    <source>
        <dbReference type="ARBA" id="ARBA00005437"/>
    </source>
</evidence>
<dbReference type="Gene3D" id="2.40.160.200">
    <property type="entry name" value="LURP1-related"/>
    <property type="match status" value="1"/>
</dbReference>
<proteinExistence type="inferred from homology"/>
<evidence type="ECO:0000256" key="2">
    <source>
        <dbReference type="SAM" id="Phobius"/>
    </source>
</evidence>
<sequence>MKIKTYDEYKLGEPKNKVIAVSDNFIYENAKTLFLKQHLDKDGSSSCDFTITGIKGNTYFTCKKSCQKKVIYDVDNNPVLNIRNKLIFPHISFYMGKDESDIIGSVQSDSKFVELHNKAIDKMEVLNVMNDKFNCSCGIFQGKESENAPMICKIREIMDSNSFITYSDKEYSIEIAAGIDITFIVALAIIFAEMNFSTRSYRIKDTNYQDNYHY</sequence>
<dbReference type="EMBL" id="MCFG01000024">
    <property type="protein sequence ID" value="ORX86174.1"/>
    <property type="molecule type" value="Genomic_DNA"/>
</dbReference>
<reference evidence="3 4" key="2">
    <citation type="submission" date="2016-08" db="EMBL/GenBank/DDBJ databases">
        <title>Pervasive Adenine N6-methylation of Active Genes in Fungi.</title>
        <authorList>
            <consortium name="DOE Joint Genome Institute"/>
            <person name="Mondo S.J."/>
            <person name="Dannebaum R.O."/>
            <person name="Kuo R.C."/>
            <person name="Labutti K."/>
            <person name="Haridas S."/>
            <person name="Kuo A."/>
            <person name="Salamov A."/>
            <person name="Ahrendt S.R."/>
            <person name="Lipzen A."/>
            <person name="Sullivan W."/>
            <person name="Andreopoulos W.B."/>
            <person name="Clum A."/>
            <person name="Lindquist E."/>
            <person name="Daum C."/>
            <person name="Ramamoorthy G.K."/>
            <person name="Gryganskyi A."/>
            <person name="Culley D."/>
            <person name="Magnuson J.K."/>
            <person name="James T.Y."/>
            <person name="O'Malley M.A."/>
            <person name="Stajich J.E."/>
            <person name="Spatafora J.W."/>
            <person name="Visel A."/>
            <person name="Grigoriev I.V."/>
        </authorList>
    </citation>
    <scope>NUCLEOTIDE SEQUENCE [LARGE SCALE GENOMIC DNA]</scope>
    <source>
        <strain evidence="3 4">S4</strain>
    </source>
</reference>
<dbReference type="InterPro" id="IPR038595">
    <property type="entry name" value="LOR_sf"/>
</dbReference>
<dbReference type="PANTHER" id="PTHR31087">
    <property type="match status" value="1"/>
</dbReference>
<comment type="caution">
    <text evidence="3">The sequence shown here is derived from an EMBL/GenBank/DDBJ whole genome shotgun (WGS) entry which is preliminary data.</text>
</comment>
<gene>
    <name evidence="3" type="ORF">BCR32DRAFT_290161</name>
</gene>
<keyword evidence="2" id="KW-0812">Transmembrane</keyword>
<evidence type="ECO:0000313" key="4">
    <source>
        <dbReference type="Proteomes" id="UP000193944"/>
    </source>
</evidence>
<dbReference type="AlphaFoldDB" id="A0A1Y1XLF5"/>
<dbReference type="Proteomes" id="UP000193944">
    <property type="component" value="Unassembled WGS sequence"/>
</dbReference>
<feature type="transmembrane region" description="Helical" evidence="2">
    <location>
        <begin position="171"/>
        <end position="192"/>
    </location>
</feature>
<organism evidence="3 4">
    <name type="scientific">Anaeromyces robustus</name>
    <dbReference type="NCBI Taxonomy" id="1754192"/>
    <lineage>
        <taxon>Eukaryota</taxon>
        <taxon>Fungi</taxon>
        <taxon>Fungi incertae sedis</taxon>
        <taxon>Chytridiomycota</taxon>
        <taxon>Chytridiomycota incertae sedis</taxon>
        <taxon>Neocallimastigomycetes</taxon>
        <taxon>Neocallimastigales</taxon>
        <taxon>Neocallimastigaceae</taxon>
        <taxon>Anaeromyces</taxon>
    </lineage>
</organism>
<dbReference type="SUPFAM" id="SSF54518">
    <property type="entry name" value="Tubby C-terminal domain-like"/>
    <property type="match status" value="1"/>
</dbReference>
<evidence type="ECO:0008006" key="5">
    <source>
        <dbReference type="Google" id="ProtNLM"/>
    </source>
</evidence>
<protein>
    <recommendedName>
        <fullName evidence="5">DUF567-domain-containing protein</fullName>
    </recommendedName>
</protein>
<dbReference type="InterPro" id="IPR007612">
    <property type="entry name" value="LOR"/>
</dbReference>
<keyword evidence="2" id="KW-0472">Membrane</keyword>
<reference evidence="3 4" key="1">
    <citation type="submission" date="2016-08" db="EMBL/GenBank/DDBJ databases">
        <title>A Parts List for Fungal Cellulosomes Revealed by Comparative Genomics.</title>
        <authorList>
            <consortium name="DOE Joint Genome Institute"/>
            <person name="Haitjema C.H."/>
            <person name="Gilmore S.P."/>
            <person name="Henske J.K."/>
            <person name="Solomon K.V."/>
            <person name="De Groot R."/>
            <person name="Kuo A."/>
            <person name="Mondo S.J."/>
            <person name="Salamov A.A."/>
            <person name="Labutti K."/>
            <person name="Zhao Z."/>
            <person name="Chiniquy J."/>
            <person name="Barry K."/>
            <person name="Brewer H.M."/>
            <person name="Purvine S.O."/>
            <person name="Wright A.T."/>
            <person name="Boxma B."/>
            <person name="Van Alen T."/>
            <person name="Hackstein J.H."/>
            <person name="Baker S.E."/>
            <person name="Grigoriev I.V."/>
            <person name="O'Malley M.A."/>
        </authorList>
    </citation>
    <scope>NUCLEOTIDE SEQUENCE [LARGE SCALE GENOMIC DNA]</scope>
    <source>
        <strain evidence="3 4">S4</strain>
    </source>
</reference>
<dbReference type="Pfam" id="PF04525">
    <property type="entry name" value="LOR"/>
    <property type="match status" value="1"/>
</dbReference>
<evidence type="ECO:0000313" key="3">
    <source>
        <dbReference type="EMBL" id="ORX86174.1"/>
    </source>
</evidence>
<comment type="similarity">
    <text evidence="1">Belongs to the LOR family.</text>
</comment>
<name>A0A1Y1XLF5_9FUNG</name>